<keyword evidence="1" id="KW-0472">Membrane</keyword>
<dbReference type="RefSeq" id="WP_117398939.1">
    <property type="nucleotide sequence ID" value="NZ_QVNQ01000002.1"/>
</dbReference>
<accession>A0A372GLE0</accession>
<dbReference type="AlphaFoldDB" id="A0A372GLE0"/>
<feature type="transmembrane region" description="Helical" evidence="1">
    <location>
        <begin position="174"/>
        <end position="200"/>
    </location>
</feature>
<reference evidence="2 3" key="1">
    <citation type="submission" date="2018-08" db="EMBL/GenBank/DDBJ databases">
        <title>Actinomadura spongicola sp. nov., isolated from marine sponge Leucetta chagosensis.</title>
        <authorList>
            <person name="Li L."/>
            <person name="Lin H.W."/>
        </authorList>
    </citation>
    <scope>NUCLEOTIDE SEQUENCE [LARGE SCALE GENOMIC DNA]</scope>
    <source>
        <strain evidence="2 3">LHW52907</strain>
    </source>
</reference>
<dbReference type="Proteomes" id="UP000262882">
    <property type="component" value="Unassembled WGS sequence"/>
</dbReference>
<sequence>MLHLRAIVPADRTDAVCQALADCPGATNIVVIDDAARSPRGDLVTSDVARESANEVVNALRGLGVDQDGSIALDKVDLTLSEHAEVAEERAPGHGDDAVVWDELDRQVTEAAELTWSFVAFLALATQLAGIAALIDSPVLVVGAMVLGPEFGAVAAICYGLVRKQPGRIVRAVRALVIGFAVAIVITYVCALVSRWIGVIELHRLPDQRPLTAFIYSPDRWSFIVAVLAGAAGVLSLTAGKSSTLVGVFISVTTVPAAGNLAVALALRHGSEISGSLLQLGVNFAGMIIAGTVTLLVQRVVWAAVLRGRNRRLARRGT</sequence>
<feature type="transmembrane region" description="Helical" evidence="1">
    <location>
        <begin position="141"/>
        <end position="162"/>
    </location>
</feature>
<dbReference type="EMBL" id="QVNQ01000002">
    <property type="protein sequence ID" value="RFS86206.1"/>
    <property type="molecule type" value="Genomic_DNA"/>
</dbReference>
<evidence type="ECO:0000313" key="2">
    <source>
        <dbReference type="EMBL" id="RFS86206.1"/>
    </source>
</evidence>
<dbReference type="OrthoDB" id="8061853at2"/>
<name>A0A372GLE0_9ACTN</name>
<keyword evidence="3" id="KW-1185">Reference proteome</keyword>
<organism evidence="2 3">
    <name type="scientific">Actinomadura spongiicola</name>
    <dbReference type="NCBI Taxonomy" id="2303421"/>
    <lineage>
        <taxon>Bacteria</taxon>
        <taxon>Bacillati</taxon>
        <taxon>Actinomycetota</taxon>
        <taxon>Actinomycetes</taxon>
        <taxon>Streptosporangiales</taxon>
        <taxon>Thermomonosporaceae</taxon>
        <taxon>Actinomadura</taxon>
    </lineage>
</organism>
<evidence type="ECO:0000256" key="1">
    <source>
        <dbReference type="SAM" id="Phobius"/>
    </source>
</evidence>
<dbReference type="PANTHER" id="PTHR20992">
    <property type="entry name" value="AT15442P-RELATED"/>
    <property type="match status" value="1"/>
</dbReference>
<dbReference type="Pfam" id="PF04087">
    <property type="entry name" value="DUF389"/>
    <property type="match status" value="1"/>
</dbReference>
<comment type="caution">
    <text evidence="2">The sequence shown here is derived from an EMBL/GenBank/DDBJ whole genome shotgun (WGS) entry which is preliminary data.</text>
</comment>
<feature type="transmembrane region" description="Helical" evidence="1">
    <location>
        <begin position="220"/>
        <end position="238"/>
    </location>
</feature>
<gene>
    <name evidence="2" type="ORF">D0T12_06190</name>
</gene>
<protein>
    <submittedName>
        <fullName evidence="2">DUF389 domain-containing protein</fullName>
    </submittedName>
</protein>
<feature type="transmembrane region" description="Helical" evidence="1">
    <location>
        <begin position="245"/>
        <end position="267"/>
    </location>
</feature>
<dbReference type="InterPro" id="IPR005240">
    <property type="entry name" value="DUF389"/>
</dbReference>
<keyword evidence="1" id="KW-1133">Transmembrane helix</keyword>
<proteinExistence type="predicted"/>
<keyword evidence="1" id="KW-0812">Transmembrane</keyword>
<dbReference type="PANTHER" id="PTHR20992:SF9">
    <property type="entry name" value="AT15442P-RELATED"/>
    <property type="match status" value="1"/>
</dbReference>
<evidence type="ECO:0000313" key="3">
    <source>
        <dbReference type="Proteomes" id="UP000262882"/>
    </source>
</evidence>
<feature type="transmembrane region" description="Helical" evidence="1">
    <location>
        <begin position="287"/>
        <end position="306"/>
    </location>
</feature>
<feature type="transmembrane region" description="Helical" evidence="1">
    <location>
        <begin position="114"/>
        <end position="135"/>
    </location>
</feature>